<keyword evidence="11 13" id="KW-0406">Ion transport</keyword>
<feature type="transmembrane region" description="Helical" evidence="13">
    <location>
        <begin position="189"/>
        <end position="209"/>
    </location>
</feature>
<sequence>MTNANATSNPSETGGETNAGEAGHHSGSTVALALGAIGVVYGDIGTSPIYALRETVRAAAGDALPTRTEIIGALSIIIWALTIVVTIKYALLVLRADNKGEGGTLSIMALASRVMRKRRWVILLLGTAGASLFFGDAVITPAISVLSAVEGLEVAAPAISHVVIPVTAAILVTLFMIQRFGTGKVSTVFGPLTLVWFLVLGISGAVHVVDDLSVFRALSPVAAIHFVINHSNVAFAVIGAAFLAVTGAEALYVDLGHFGRKPILLAWFLVIFPCLLLNYFGQAAWLLHSGAAVDQPLFQMMPEMFLIPMVILATMATVIASQAVISGAFSLTRQAVQLNILPRFEIVHTSAEQSGQIYLPQLNWMLLAGVLLLVFGFGSSERLASAYGISVTGEMLVTTLLLAIVMLAGWKWKKLVVAAVIAPFFLVDVTFLSANLMKIPEGGWVSVAIALVVFLLIRTWMDGRAVLFRLTRKSEMSLPKLVESLVRSDKQFVPGTAVFLTSDSETAPTSLLHSLKHYKVLHELNIVLTVETESQPVVPDDERVAIKRYNDWLFLVTVRYGFMEDPNIPKALATCRDKGLVYNPMETSYFLSRRSLIASRKVGMAVWRDRLFIAMARNAADASSFFRLPTGRVVEIGTQIEV</sequence>
<keyword evidence="9 13" id="KW-0630">Potassium</keyword>
<keyword evidence="18" id="KW-1185">Reference proteome</keyword>
<keyword evidence="7 13" id="KW-0812">Transmembrane</keyword>
<evidence type="ECO:0000256" key="5">
    <source>
        <dbReference type="ARBA" id="ARBA00022519"/>
    </source>
</evidence>
<evidence type="ECO:0000259" key="16">
    <source>
        <dbReference type="Pfam" id="PF22776"/>
    </source>
</evidence>
<dbReference type="Proteomes" id="UP000221168">
    <property type="component" value="Unassembled WGS sequence"/>
</dbReference>
<evidence type="ECO:0000256" key="1">
    <source>
        <dbReference type="ARBA" id="ARBA00004141"/>
    </source>
</evidence>
<feature type="transmembrane region" description="Helical" evidence="13">
    <location>
        <begin position="386"/>
        <end position="408"/>
    </location>
</feature>
<organism evidence="17 18">
    <name type="scientific">Zhengella mangrovi</name>
    <dbReference type="NCBI Taxonomy" id="1982044"/>
    <lineage>
        <taxon>Bacteria</taxon>
        <taxon>Pseudomonadati</taxon>
        <taxon>Pseudomonadota</taxon>
        <taxon>Alphaproteobacteria</taxon>
        <taxon>Hyphomicrobiales</taxon>
        <taxon>Notoacmeibacteraceae</taxon>
        <taxon>Zhengella</taxon>
    </lineage>
</organism>
<evidence type="ECO:0000256" key="10">
    <source>
        <dbReference type="ARBA" id="ARBA00022989"/>
    </source>
</evidence>
<protein>
    <recommendedName>
        <fullName evidence="13">Probable potassium transport system protein Kup</fullName>
    </recommendedName>
</protein>
<reference evidence="17 18" key="1">
    <citation type="submission" date="2017-10" db="EMBL/GenBank/DDBJ databases">
        <title>Sedimentibacterium mangrovi gen. nov., sp. nov., a novel member of family Phyllobacteriacea isolated from mangrove sediment.</title>
        <authorList>
            <person name="Liao H."/>
            <person name="Tian Y."/>
        </authorList>
    </citation>
    <scope>NUCLEOTIDE SEQUENCE [LARGE SCALE GENOMIC DNA]</scope>
    <source>
        <strain evidence="17 18">X9-2-2</strain>
    </source>
</reference>
<feature type="compositionally biased region" description="Low complexity" evidence="14">
    <location>
        <begin position="12"/>
        <end position="21"/>
    </location>
</feature>
<keyword evidence="8 13" id="KW-0769">Symport</keyword>
<dbReference type="RefSeq" id="WP_099305510.1">
    <property type="nucleotide sequence ID" value="NZ_PDVP01000003.1"/>
</dbReference>
<accession>A0A2G1QPS5</accession>
<evidence type="ECO:0000256" key="6">
    <source>
        <dbReference type="ARBA" id="ARBA00022538"/>
    </source>
</evidence>
<comment type="subcellular location">
    <subcellularLocation>
        <location evidence="13">Cell membrane</location>
        <topology evidence="13">Multi-pass membrane protein</topology>
    </subcellularLocation>
    <subcellularLocation>
        <location evidence="1">Membrane</location>
        <topology evidence="1">Multi-pass membrane protein</topology>
    </subcellularLocation>
</comment>
<comment type="similarity">
    <text evidence="2 13">Belongs to the HAK/KUP transporter (TC 2.A.72) family.</text>
</comment>
<comment type="caution">
    <text evidence="17">The sequence shown here is derived from an EMBL/GenBank/DDBJ whole genome shotgun (WGS) entry which is preliminary data.</text>
</comment>
<evidence type="ECO:0000256" key="13">
    <source>
        <dbReference type="HAMAP-Rule" id="MF_01522"/>
    </source>
</evidence>
<evidence type="ECO:0000256" key="8">
    <source>
        <dbReference type="ARBA" id="ARBA00022847"/>
    </source>
</evidence>
<dbReference type="HAMAP" id="MF_01522">
    <property type="entry name" value="Kup"/>
    <property type="match status" value="1"/>
</dbReference>
<dbReference type="OrthoDB" id="9805577at2"/>
<dbReference type="PANTHER" id="PTHR30540:SF79">
    <property type="entry name" value="LOW AFFINITY POTASSIUM TRANSPORT SYSTEM PROTEIN KUP"/>
    <property type="match status" value="1"/>
</dbReference>
<evidence type="ECO:0000256" key="14">
    <source>
        <dbReference type="SAM" id="MobiDB-lite"/>
    </source>
</evidence>
<feature type="transmembrane region" description="Helical" evidence="13">
    <location>
        <begin position="264"/>
        <end position="285"/>
    </location>
</feature>
<keyword evidence="12 13" id="KW-0472">Membrane</keyword>
<dbReference type="PANTHER" id="PTHR30540">
    <property type="entry name" value="OSMOTIC STRESS POTASSIUM TRANSPORTER"/>
    <property type="match status" value="1"/>
</dbReference>
<feature type="transmembrane region" description="Helical" evidence="13">
    <location>
        <begin position="362"/>
        <end position="380"/>
    </location>
</feature>
<dbReference type="Pfam" id="PF02705">
    <property type="entry name" value="K_trans"/>
    <property type="match status" value="1"/>
</dbReference>
<feature type="transmembrane region" description="Helical" evidence="13">
    <location>
        <begin position="158"/>
        <end position="177"/>
    </location>
</feature>
<evidence type="ECO:0000256" key="9">
    <source>
        <dbReference type="ARBA" id="ARBA00022958"/>
    </source>
</evidence>
<name>A0A2G1QPS5_9HYPH</name>
<dbReference type="EMBL" id="PDVP01000003">
    <property type="protein sequence ID" value="PHP67536.1"/>
    <property type="molecule type" value="Genomic_DNA"/>
</dbReference>
<evidence type="ECO:0000313" key="17">
    <source>
        <dbReference type="EMBL" id="PHP67536.1"/>
    </source>
</evidence>
<evidence type="ECO:0000256" key="12">
    <source>
        <dbReference type="ARBA" id="ARBA00023136"/>
    </source>
</evidence>
<keyword evidence="6 13" id="KW-0633">Potassium transport</keyword>
<feature type="domain" description="K+ potassium transporter C-terminal" evidence="16">
    <location>
        <begin position="494"/>
        <end position="641"/>
    </location>
</feature>
<keyword evidence="3 13" id="KW-0813">Transport</keyword>
<evidence type="ECO:0000313" key="18">
    <source>
        <dbReference type="Proteomes" id="UP000221168"/>
    </source>
</evidence>
<dbReference type="GO" id="GO:0015079">
    <property type="term" value="F:potassium ion transmembrane transporter activity"/>
    <property type="evidence" value="ECO:0007669"/>
    <property type="project" value="UniProtKB-UniRule"/>
</dbReference>
<comment type="catalytic activity">
    <reaction evidence="13">
        <text>K(+)(in) + H(+)(in) = K(+)(out) + H(+)(out)</text>
        <dbReference type="Rhea" id="RHEA:28490"/>
        <dbReference type="ChEBI" id="CHEBI:15378"/>
        <dbReference type="ChEBI" id="CHEBI:29103"/>
    </reaction>
</comment>
<evidence type="ECO:0000256" key="7">
    <source>
        <dbReference type="ARBA" id="ARBA00022692"/>
    </source>
</evidence>
<dbReference type="AlphaFoldDB" id="A0A2G1QPS5"/>
<evidence type="ECO:0000256" key="4">
    <source>
        <dbReference type="ARBA" id="ARBA00022475"/>
    </source>
</evidence>
<keyword evidence="10 13" id="KW-1133">Transmembrane helix</keyword>
<gene>
    <name evidence="17" type="primary">trkD</name>
    <name evidence="13" type="synonym">kup</name>
    <name evidence="17" type="ORF">CSC94_07465</name>
</gene>
<feature type="transmembrane region" description="Helical" evidence="13">
    <location>
        <begin position="305"/>
        <end position="331"/>
    </location>
</feature>
<feature type="transmembrane region" description="Helical" evidence="13">
    <location>
        <begin position="233"/>
        <end position="252"/>
    </location>
</feature>
<comment type="function">
    <text evidence="13">Transport of potassium into the cell. Likely operates as a K(+):H(+) symporter.</text>
</comment>
<feature type="transmembrane region" description="Helical" evidence="13">
    <location>
        <begin position="120"/>
        <end position="146"/>
    </location>
</feature>
<feature type="transmembrane region" description="Helical" evidence="13">
    <location>
        <begin position="443"/>
        <end position="461"/>
    </location>
</feature>
<dbReference type="InterPro" id="IPR053952">
    <property type="entry name" value="K_trans_C"/>
</dbReference>
<dbReference type="Pfam" id="PF22776">
    <property type="entry name" value="K_trans_C"/>
    <property type="match status" value="1"/>
</dbReference>
<feature type="compositionally biased region" description="Polar residues" evidence="14">
    <location>
        <begin position="1"/>
        <end position="11"/>
    </location>
</feature>
<dbReference type="GO" id="GO:0005886">
    <property type="term" value="C:plasma membrane"/>
    <property type="evidence" value="ECO:0007669"/>
    <property type="project" value="UniProtKB-SubCell"/>
</dbReference>
<keyword evidence="4 13" id="KW-1003">Cell membrane</keyword>
<evidence type="ECO:0000259" key="15">
    <source>
        <dbReference type="Pfam" id="PF02705"/>
    </source>
</evidence>
<dbReference type="InterPro" id="IPR053951">
    <property type="entry name" value="K_trans_N"/>
</dbReference>
<proteinExistence type="inferred from homology"/>
<dbReference type="InterPro" id="IPR003855">
    <property type="entry name" value="K+_transporter"/>
</dbReference>
<evidence type="ECO:0000256" key="3">
    <source>
        <dbReference type="ARBA" id="ARBA00022448"/>
    </source>
</evidence>
<keyword evidence="5" id="KW-0997">Cell inner membrane</keyword>
<feature type="transmembrane region" description="Helical" evidence="13">
    <location>
        <begin position="415"/>
        <end position="437"/>
    </location>
</feature>
<feature type="domain" description="K+ potassium transporter integral membrane" evidence="15">
    <location>
        <begin position="32"/>
        <end position="483"/>
    </location>
</feature>
<feature type="region of interest" description="Disordered" evidence="14">
    <location>
        <begin position="1"/>
        <end position="24"/>
    </location>
</feature>
<dbReference type="GO" id="GO:0015293">
    <property type="term" value="F:symporter activity"/>
    <property type="evidence" value="ECO:0007669"/>
    <property type="project" value="UniProtKB-UniRule"/>
</dbReference>
<dbReference type="InterPro" id="IPR023051">
    <property type="entry name" value="Kup"/>
</dbReference>
<evidence type="ECO:0000256" key="2">
    <source>
        <dbReference type="ARBA" id="ARBA00007019"/>
    </source>
</evidence>
<feature type="transmembrane region" description="Helical" evidence="13">
    <location>
        <begin position="70"/>
        <end position="91"/>
    </location>
</feature>
<evidence type="ECO:0000256" key="11">
    <source>
        <dbReference type="ARBA" id="ARBA00023065"/>
    </source>
</evidence>